<accession>A0A090ISR3</accession>
<dbReference type="CDD" id="cd06260">
    <property type="entry name" value="DUF820-like"/>
    <property type="match status" value="1"/>
</dbReference>
<dbReference type="InterPro" id="IPR012296">
    <property type="entry name" value="Nuclease_put_TT1808"/>
</dbReference>
<evidence type="ECO:0000313" key="2">
    <source>
        <dbReference type="EMBL" id="CEE00717.1"/>
    </source>
</evidence>
<dbReference type="EMBL" id="CCRF01000035">
    <property type="protein sequence ID" value="CEE00717.1"/>
    <property type="molecule type" value="Genomic_DNA"/>
</dbReference>
<reference evidence="2 3" key="1">
    <citation type="submission" date="2014-07" db="EMBL/GenBank/DDBJ databases">
        <authorList>
            <person name="Wibberg Daniel"/>
        </authorList>
    </citation>
    <scope>NUCLEOTIDE SEQUENCE [LARGE SCALE GENOMIC DNA]</scope>
</reference>
<dbReference type="PANTHER" id="PTHR36558:SF1">
    <property type="entry name" value="RESTRICTION ENDONUCLEASE DOMAIN-CONTAINING PROTEIN-RELATED"/>
    <property type="match status" value="1"/>
</dbReference>
<dbReference type="Pfam" id="PF05685">
    <property type="entry name" value="Uma2"/>
    <property type="match status" value="1"/>
</dbReference>
<dbReference type="Proteomes" id="UP000040576">
    <property type="component" value="Unassembled WGS sequence"/>
</dbReference>
<dbReference type="InterPro" id="IPR008538">
    <property type="entry name" value="Uma2"/>
</dbReference>
<dbReference type="SUPFAM" id="SSF52980">
    <property type="entry name" value="Restriction endonuclease-like"/>
    <property type="match status" value="1"/>
</dbReference>
<dbReference type="InterPro" id="IPR011335">
    <property type="entry name" value="Restrct_endonuc-II-like"/>
</dbReference>
<dbReference type="AlphaFoldDB" id="A0A090ISR3"/>
<organism evidence="2 3">
    <name type="scientific">Caldibacillus thermoamylovorans</name>
    <dbReference type="NCBI Taxonomy" id="35841"/>
    <lineage>
        <taxon>Bacteria</taxon>
        <taxon>Bacillati</taxon>
        <taxon>Bacillota</taxon>
        <taxon>Bacilli</taxon>
        <taxon>Bacillales</taxon>
        <taxon>Bacillaceae</taxon>
        <taxon>Caldibacillus</taxon>
    </lineage>
</organism>
<sequence length="241" mass="27984">MKVNSTELQNNFGKYLMLAAQEDIIITRNGTEIAKLTALGDQLGSAVNQIHESVPLYGYGKKATYEEFLQLWQESDERYEYIDGEIYLLASPKTAHQIAVGEIYGSFYNYFQGSNCTPIVAPYDIELRRTPEQINIVQPDIMVICDLEENLDDNDYYKGVPTLIVEVLSKGTRRKDLIKKLDLYMSCGVKEYWIVNPDNKEITVYLFDEQNIQEFTTYKQNEMAQSYLFEKLKIDVQRIFR</sequence>
<dbReference type="Gene3D" id="3.90.1570.10">
    <property type="entry name" value="tt1808, chain A"/>
    <property type="match status" value="1"/>
</dbReference>
<protein>
    <recommendedName>
        <fullName evidence="1">Putative restriction endonuclease domain-containing protein</fullName>
    </recommendedName>
</protein>
<dbReference type="NCBIfam" id="TIGR01552">
    <property type="entry name" value="phd_fam"/>
    <property type="match status" value="1"/>
</dbReference>
<dbReference type="PANTHER" id="PTHR36558">
    <property type="entry name" value="GLR1098 PROTEIN"/>
    <property type="match status" value="1"/>
</dbReference>
<feature type="domain" description="Putative restriction endonuclease" evidence="1">
    <location>
        <begin position="66"/>
        <end position="236"/>
    </location>
</feature>
<evidence type="ECO:0000259" key="1">
    <source>
        <dbReference type="Pfam" id="PF05685"/>
    </source>
</evidence>
<proteinExistence type="predicted"/>
<dbReference type="RefSeq" id="WP_034768477.1">
    <property type="nucleotide sequence ID" value="NZ_CCRF01000035.1"/>
</dbReference>
<gene>
    <name evidence="2" type="ORF">BT1A1_0869</name>
</gene>
<keyword evidence="3" id="KW-1185">Reference proteome</keyword>
<evidence type="ECO:0000313" key="3">
    <source>
        <dbReference type="Proteomes" id="UP000040576"/>
    </source>
</evidence>
<name>A0A090ISR3_9BACI</name>